<accession>A0A2T3KVE2</accession>
<comment type="similarity">
    <text evidence="1">Belongs to the MinE family.</text>
</comment>
<comment type="caution">
    <text evidence="4">The sequence shown here is derived from an EMBL/GenBank/DDBJ whole genome shotgun (WGS) entry which is preliminary data.</text>
</comment>
<gene>
    <name evidence="4" type="ORF">C0W93_09885</name>
</gene>
<dbReference type="Proteomes" id="UP000240530">
    <property type="component" value="Unassembled WGS sequence"/>
</dbReference>
<name>A0A2T3KVE2_PHOLD</name>
<comment type="function">
    <text evidence="3">Prevents the cell division inhibition by proteins MinC and MinD at internal division sites while permitting inhibition at polar sites. This ensures cell division at the proper site by restricting the formation of a division septum at the midpoint of the long axis of the cell.</text>
</comment>
<dbReference type="Pfam" id="PF03776">
    <property type="entry name" value="MinE"/>
    <property type="match status" value="1"/>
</dbReference>
<evidence type="ECO:0000256" key="2">
    <source>
        <dbReference type="ARBA" id="ARBA00020112"/>
    </source>
</evidence>
<dbReference type="GO" id="GO:0051301">
    <property type="term" value="P:cell division"/>
    <property type="evidence" value="ECO:0007669"/>
    <property type="project" value="InterPro"/>
</dbReference>
<dbReference type="InterPro" id="IPR036707">
    <property type="entry name" value="MinE_sf"/>
</dbReference>
<evidence type="ECO:0000256" key="1">
    <source>
        <dbReference type="ARBA" id="ARBA00008168"/>
    </source>
</evidence>
<dbReference type="RefSeq" id="WP_008988785.1">
    <property type="nucleotide sequence ID" value="NZ_CP131574.1"/>
</dbReference>
<dbReference type="AlphaFoldDB" id="A0A2T3KVE2"/>
<proteinExistence type="inferred from homology"/>
<sequence length="79" mass="9116">MFKLWKTKETDRPASGSASIAKQRLLGELRTNRIPYNVQMMKDELAKLLSQWSDIKENKIEIVKTSESTSLLKIKCRCS</sequence>
<dbReference type="EMBL" id="PYNS01000008">
    <property type="protein sequence ID" value="PSV11036.1"/>
    <property type="molecule type" value="Genomic_DNA"/>
</dbReference>
<protein>
    <recommendedName>
        <fullName evidence="2">Cell division topological specificity factor</fullName>
    </recommendedName>
</protein>
<evidence type="ECO:0000313" key="5">
    <source>
        <dbReference type="Proteomes" id="UP000240530"/>
    </source>
</evidence>
<dbReference type="Gene3D" id="3.30.1070.10">
    <property type="entry name" value="Cell division topological specificity factor MinE"/>
    <property type="match status" value="1"/>
</dbReference>
<organism evidence="4 5">
    <name type="scientific">Photobacterium leiognathi subsp. mandapamensis</name>
    <name type="common">Photobacterium mandapamensis</name>
    <dbReference type="NCBI Taxonomy" id="48408"/>
    <lineage>
        <taxon>Bacteria</taxon>
        <taxon>Pseudomonadati</taxon>
        <taxon>Pseudomonadota</taxon>
        <taxon>Gammaproteobacteria</taxon>
        <taxon>Vibrionales</taxon>
        <taxon>Vibrionaceae</taxon>
        <taxon>Photobacterium</taxon>
    </lineage>
</organism>
<dbReference type="InterPro" id="IPR005527">
    <property type="entry name" value="MinE"/>
</dbReference>
<dbReference type="GO" id="GO:0032955">
    <property type="term" value="P:regulation of division septum assembly"/>
    <property type="evidence" value="ECO:0007669"/>
    <property type="project" value="InterPro"/>
</dbReference>
<evidence type="ECO:0000256" key="3">
    <source>
        <dbReference type="ARBA" id="ARBA00025265"/>
    </source>
</evidence>
<reference evidence="4 5" key="1">
    <citation type="submission" date="2018-03" db="EMBL/GenBank/DDBJ databases">
        <title>Whole genome sequencing of Histamine producing bacteria.</title>
        <authorList>
            <person name="Butler K."/>
        </authorList>
    </citation>
    <scope>NUCLEOTIDE SEQUENCE [LARGE SCALE GENOMIC DNA]</scope>
    <source>
        <strain evidence="4 5">Res.4.1</strain>
    </source>
</reference>
<evidence type="ECO:0000313" key="4">
    <source>
        <dbReference type="EMBL" id="PSV11036.1"/>
    </source>
</evidence>